<dbReference type="InterPro" id="IPR016024">
    <property type="entry name" value="ARM-type_fold"/>
</dbReference>
<dbReference type="PANTHER" id="PTHR10997">
    <property type="entry name" value="IMPORTIN-7, 8, 11"/>
    <property type="match status" value="1"/>
</dbReference>
<keyword evidence="3" id="KW-0813">Transport</keyword>
<dbReference type="GO" id="GO:0005829">
    <property type="term" value="C:cytosol"/>
    <property type="evidence" value="ECO:0007669"/>
    <property type="project" value="TreeGrafter"/>
</dbReference>
<dbReference type="Pfam" id="PF08506">
    <property type="entry name" value="Cse1"/>
    <property type="match status" value="2"/>
</dbReference>
<evidence type="ECO:0000256" key="2">
    <source>
        <dbReference type="ARBA" id="ARBA00004496"/>
    </source>
</evidence>
<comment type="caution">
    <text evidence="9">The sequence shown here is derived from an EMBL/GenBank/DDBJ whole genome shotgun (WGS) entry which is preliminary data.</text>
</comment>
<dbReference type="Proteomes" id="UP000655588">
    <property type="component" value="Unassembled WGS sequence"/>
</dbReference>
<evidence type="ECO:0000313" key="10">
    <source>
        <dbReference type="Proteomes" id="UP000655588"/>
    </source>
</evidence>
<keyword evidence="10" id="KW-1185">Reference proteome</keyword>
<dbReference type="InterPro" id="IPR013713">
    <property type="entry name" value="XPO2_central"/>
</dbReference>
<keyword evidence="7" id="KW-0175">Coiled coil</keyword>
<dbReference type="InterPro" id="IPR001494">
    <property type="entry name" value="Importin-beta_N"/>
</dbReference>
<dbReference type="SMART" id="SM00913">
    <property type="entry name" value="IBN_N"/>
    <property type="match status" value="1"/>
</dbReference>
<dbReference type="GO" id="GO:0031267">
    <property type="term" value="F:small GTPase binding"/>
    <property type="evidence" value="ECO:0007669"/>
    <property type="project" value="InterPro"/>
</dbReference>
<dbReference type="SUPFAM" id="SSF48371">
    <property type="entry name" value="ARM repeat"/>
    <property type="match status" value="1"/>
</dbReference>
<evidence type="ECO:0000256" key="7">
    <source>
        <dbReference type="SAM" id="Coils"/>
    </source>
</evidence>
<comment type="subcellular location">
    <subcellularLocation>
        <location evidence="2">Cytoplasm</location>
    </subcellularLocation>
    <subcellularLocation>
        <location evidence="1">Nucleus</location>
    </subcellularLocation>
</comment>
<dbReference type="PROSITE" id="PS50166">
    <property type="entry name" value="IMPORTIN_B_NT"/>
    <property type="match status" value="1"/>
</dbReference>
<dbReference type="GO" id="GO:0006606">
    <property type="term" value="P:protein import into nucleus"/>
    <property type="evidence" value="ECO:0007669"/>
    <property type="project" value="TreeGrafter"/>
</dbReference>
<accession>A0A833RPA5</accession>
<dbReference type="EMBL" id="WNWW01000255">
    <property type="protein sequence ID" value="KAF3427404.1"/>
    <property type="molecule type" value="Genomic_DNA"/>
</dbReference>
<dbReference type="Gene3D" id="1.25.10.10">
    <property type="entry name" value="Leucine-rich Repeat Variant"/>
    <property type="match status" value="1"/>
</dbReference>
<dbReference type="GO" id="GO:0005049">
    <property type="term" value="F:nuclear export signal receptor activity"/>
    <property type="evidence" value="ECO:0007669"/>
    <property type="project" value="TreeGrafter"/>
</dbReference>
<dbReference type="GO" id="GO:0006611">
    <property type="term" value="P:protein export from nucleus"/>
    <property type="evidence" value="ECO:0007669"/>
    <property type="project" value="TreeGrafter"/>
</dbReference>
<feature type="domain" description="Importin N-terminal" evidence="8">
    <location>
        <begin position="204"/>
        <end position="290"/>
    </location>
</feature>
<keyword evidence="5" id="KW-0653">Protein transport</keyword>
<evidence type="ECO:0000256" key="1">
    <source>
        <dbReference type="ARBA" id="ARBA00004123"/>
    </source>
</evidence>
<name>A0A833RPA5_9HYME</name>
<reference evidence="9" key="1">
    <citation type="submission" date="2019-11" db="EMBL/GenBank/DDBJ databases">
        <title>The nuclear and mitochondrial genomes of Frieseomelitta varia - a highly eusocial stingless bee (Meliponini) with a permanently sterile worker caste.</title>
        <authorList>
            <person name="Freitas F.C.P."/>
            <person name="Lourenco A.P."/>
            <person name="Nunes F.M.F."/>
            <person name="Paschoal A.R."/>
            <person name="Abreu F.C.P."/>
            <person name="Barbin F.O."/>
            <person name="Bataglia L."/>
            <person name="Cardoso-Junior C.A.M."/>
            <person name="Cervoni M.S."/>
            <person name="Silva S.R."/>
            <person name="Dalarmi F."/>
            <person name="Del Lama M.A."/>
            <person name="Depintor T.S."/>
            <person name="Ferreira K.M."/>
            <person name="Goria P.S."/>
            <person name="Jaskot M.C."/>
            <person name="Lago D.C."/>
            <person name="Luna-Lucena D."/>
            <person name="Moda L.M."/>
            <person name="Nascimento L."/>
            <person name="Pedrino M."/>
            <person name="Rabico F.O."/>
            <person name="Sanches F.C."/>
            <person name="Santos D.E."/>
            <person name="Santos C.G."/>
            <person name="Vieira J."/>
            <person name="Lopes T.F."/>
            <person name="Barchuk A.R."/>
            <person name="Hartfelder K."/>
            <person name="Simoes Z.L.P."/>
            <person name="Bitondi M.M.G."/>
            <person name="Pinheiro D.G."/>
        </authorList>
    </citation>
    <scope>NUCLEOTIDE SEQUENCE</scope>
    <source>
        <strain evidence="9">USP_RPSP 00005682</strain>
        <tissue evidence="9">Whole individual</tissue>
    </source>
</reference>
<protein>
    <recommendedName>
        <fullName evidence="8">Importin N-terminal domain-containing protein</fullName>
    </recommendedName>
</protein>
<evidence type="ECO:0000256" key="3">
    <source>
        <dbReference type="ARBA" id="ARBA00022448"/>
    </source>
</evidence>
<dbReference type="InterPro" id="IPR011989">
    <property type="entry name" value="ARM-like"/>
</dbReference>
<keyword evidence="4" id="KW-0963">Cytoplasm</keyword>
<evidence type="ECO:0000256" key="5">
    <source>
        <dbReference type="ARBA" id="ARBA00022927"/>
    </source>
</evidence>
<feature type="coiled-coil region" evidence="7">
    <location>
        <begin position="94"/>
        <end position="121"/>
    </location>
</feature>
<evidence type="ECO:0000313" key="9">
    <source>
        <dbReference type="EMBL" id="KAF3427404.1"/>
    </source>
</evidence>
<dbReference type="Pfam" id="PF03810">
    <property type="entry name" value="IBN_N"/>
    <property type="match status" value="1"/>
</dbReference>
<dbReference type="AlphaFoldDB" id="A0A833RPA5"/>
<sequence length="695" mass="81023">MIESSEKIQNIYEELDNADRINYLIKQFAELKEKICKQKKDRYYWKSHFSTLLTNIWAGQIKYLELHKKEIDLRNRISEVTNMVKLRQQKLKDLSTKRMSNRNLNREIREFREEYQEMYNEMPILAKKLENLETLCDLNKLSSEEAEEISKINLVLSSITKTNTKCTTEFLRQAGMELTDDNLLTLSEYLKHTLSPDVNVRRPAEKFLKSVEVNQNYPLLLLHLVDKSEINITIRIAGAVAFKNYVKRNWKVLFTILQYYNYTQGEDSVDRIHAQDRDAIKKLIVNLMLHSPDSIQKQLSDAVSIVGKYDFPNKWPELIDQMVEKFNTGDFHVINGVLHTAHSLFKRYRYEFKSQSLWTEIKYVLDRFSKPLTDLFVLWFINCSFKFLNFVLGYNEFNADMHADEEEPGVIEQLKSQVCDNIGLYAQKYDEEFQPYLPEFVTAVWNLLTSTGQQPKYDAVCKFNMFYLVSNALQFLATVADRAQYRNLFEDPTTLSNICEKVIIPNMEFRETDNELFEDNPEEYIRRDIEGSDVDTRRRAACDLVKVLSKYFEAKIMEIFGAYIQVMLQNYAEKPAENWRSKDAAIYLVTSSASKAQTQKHGVTQSSELVSLPQFAMQHIEPELVKSNVNEFPVLKADAIKFIMTFRSILPKEMIIGSLPQLIRHLSASNIVVHTYAACAIEKILAMKGPDNTPL</sequence>
<organism evidence="9 10">
    <name type="scientific">Frieseomelitta varia</name>
    <dbReference type="NCBI Taxonomy" id="561572"/>
    <lineage>
        <taxon>Eukaryota</taxon>
        <taxon>Metazoa</taxon>
        <taxon>Ecdysozoa</taxon>
        <taxon>Arthropoda</taxon>
        <taxon>Hexapoda</taxon>
        <taxon>Insecta</taxon>
        <taxon>Pterygota</taxon>
        <taxon>Neoptera</taxon>
        <taxon>Endopterygota</taxon>
        <taxon>Hymenoptera</taxon>
        <taxon>Apocrita</taxon>
        <taxon>Aculeata</taxon>
        <taxon>Apoidea</taxon>
        <taxon>Anthophila</taxon>
        <taxon>Apidae</taxon>
        <taxon>Frieseomelitta</taxon>
    </lineage>
</organism>
<evidence type="ECO:0000259" key="8">
    <source>
        <dbReference type="PROSITE" id="PS50166"/>
    </source>
</evidence>
<proteinExistence type="predicted"/>
<dbReference type="PANTHER" id="PTHR10997:SF8">
    <property type="entry name" value="EXPORTIN-2"/>
    <property type="match status" value="1"/>
</dbReference>
<dbReference type="GO" id="GO:0005635">
    <property type="term" value="C:nuclear envelope"/>
    <property type="evidence" value="ECO:0007669"/>
    <property type="project" value="TreeGrafter"/>
</dbReference>
<evidence type="ECO:0000256" key="6">
    <source>
        <dbReference type="ARBA" id="ARBA00023242"/>
    </source>
</evidence>
<gene>
    <name evidence="9" type="ORF">E2986_08361</name>
</gene>
<evidence type="ECO:0000256" key="4">
    <source>
        <dbReference type="ARBA" id="ARBA00022490"/>
    </source>
</evidence>
<keyword evidence="6" id="KW-0539">Nucleus</keyword>